<evidence type="ECO:0000256" key="2">
    <source>
        <dbReference type="ARBA" id="ARBA00023125"/>
    </source>
</evidence>
<proteinExistence type="predicted"/>
<dbReference type="PROSITE" id="PS50043">
    <property type="entry name" value="HTH_LUXR_2"/>
    <property type="match status" value="1"/>
</dbReference>
<dbReference type="SMART" id="SM00421">
    <property type="entry name" value="HTH_LUXR"/>
    <property type="match status" value="1"/>
</dbReference>
<accession>A0ABZ3JD32</accession>
<keyword evidence="1" id="KW-0805">Transcription regulation</keyword>
<feature type="domain" description="HTH luxR-type" evidence="4">
    <location>
        <begin position="41"/>
        <end position="105"/>
    </location>
</feature>
<keyword evidence="2" id="KW-0238">DNA-binding</keyword>
<dbReference type="PROSITE" id="PS00622">
    <property type="entry name" value="HTH_LUXR_1"/>
    <property type="match status" value="1"/>
</dbReference>
<sequence length="105" mass="11742">MPKQARGDDFANAVTAAQYGYAYLPLELMREFVKSRKHLTRTGNIFGLSPREVEILEATISGMSTKNVAETLNISVRTVETHRNSIYKKTSCRDHKELAELIGVG</sequence>
<keyword evidence="3" id="KW-0804">Transcription</keyword>
<name>A0ABZ3JD32_9RHOB</name>
<dbReference type="CDD" id="cd06170">
    <property type="entry name" value="LuxR_C_like"/>
    <property type="match status" value="1"/>
</dbReference>
<evidence type="ECO:0000313" key="6">
    <source>
        <dbReference type="Proteomes" id="UP001470809"/>
    </source>
</evidence>
<dbReference type="Pfam" id="PF00196">
    <property type="entry name" value="GerE"/>
    <property type="match status" value="1"/>
</dbReference>
<dbReference type="PRINTS" id="PR00038">
    <property type="entry name" value="HTHLUXR"/>
</dbReference>
<dbReference type="Gene3D" id="1.10.10.10">
    <property type="entry name" value="Winged helix-like DNA-binding domain superfamily/Winged helix DNA-binding domain"/>
    <property type="match status" value="1"/>
</dbReference>
<evidence type="ECO:0000256" key="3">
    <source>
        <dbReference type="ARBA" id="ARBA00023163"/>
    </source>
</evidence>
<dbReference type="RefSeq" id="WP_373635615.1">
    <property type="nucleotide sequence ID" value="NZ_CP151767.2"/>
</dbReference>
<evidence type="ECO:0000259" key="4">
    <source>
        <dbReference type="PROSITE" id="PS50043"/>
    </source>
</evidence>
<dbReference type="InterPro" id="IPR016032">
    <property type="entry name" value="Sig_transdc_resp-reg_C-effctor"/>
</dbReference>
<dbReference type="PANTHER" id="PTHR44688:SF16">
    <property type="entry name" value="DNA-BINDING TRANSCRIPTIONAL ACTIVATOR DEVR_DOSR"/>
    <property type="match status" value="1"/>
</dbReference>
<keyword evidence="6" id="KW-1185">Reference proteome</keyword>
<dbReference type="InterPro" id="IPR036388">
    <property type="entry name" value="WH-like_DNA-bd_sf"/>
</dbReference>
<evidence type="ECO:0000313" key="5">
    <source>
        <dbReference type="EMBL" id="XFU26725.1"/>
    </source>
</evidence>
<dbReference type="InterPro" id="IPR000792">
    <property type="entry name" value="Tscrpt_reg_LuxR_C"/>
</dbReference>
<evidence type="ECO:0000256" key="1">
    <source>
        <dbReference type="ARBA" id="ARBA00023015"/>
    </source>
</evidence>
<dbReference type="PANTHER" id="PTHR44688">
    <property type="entry name" value="DNA-BINDING TRANSCRIPTIONAL ACTIVATOR DEVR_DOSR"/>
    <property type="match status" value="1"/>
</dbReference>
<gene>
    <name evidence="5" type="ORF">AABB31_23055</name>
</gene>
<organism evidence="5 6">
    <name type="scientific">Yoonia rhodophyticola</name>
    <dbReference type="NCBI Taxonomy" id="3137370"/>
    <lineage>
        <taxon>Bacteria</taxon>
        <taxon>Pseudomonadati</taxon>
        <taxon>Pseudomonadota</taxon>
        <taxon>Alphaproteobacteria</taxon>
        <taxon>Rhodobacterales</taxon>
        <taxon>Paracoccaceae</taxon>
        <taxon>Yoonia</taxon>
    </lineage>
</organism>
<dbReference type="EMBL" id="CP151767">
    <property type="protein sequence ID" value="XFU26725.1"/>
    <property type="molecule type" value="Genomic_DNA"/>
</dbReference>
<dbReference type="Proteomes" id="UP001470809">
    <property type="component" value="Chromosome"/>
</dbReference>
<dbReference type="SUPFAM" id="SSF46894">
    <property type="entry name" value="C-terminal effector domain of the bipartite response regulators"/>
    <property type="match status" value="1"/>
</dbReference>
<reference evidence="5" key="1">
    <citation type="submission" date="2024-08" db="EMBL/GenBank/DDBJ databases">
        <title>Phylogenomic analyses of a clade within the roseobacter group suggest taxonomic reassignments of species of the genera Aestuariivita, Citreicella, Loktanella, Nautella, Pelagibaca, Ruegeria, Thalassobius, Thiobacimonas and Tropicibacter, and the proposal o.</title>
        <authorList>
            <person name="Jeon C.O."/>
        </authorList>
    </citation>
    <scope>NUCLEOTIDE SEQUENCE</scope>
    <source>
        <strain evidence="5">SS1-5</strain>
    </source>
</reference>
<protein>
    <submittedName>
        <fullName evidence="5">Helix-turn-helix transcriptional regulator</fullName>
    </submittedName>
</protein>